<accession>A0ABQ2P2D8</accession>
<keyword evidence="1" id="KW-0812">Transmembrane</keyword>
<feature type="transmembrane region" description="Helical" evidence="1">
    <location>
        <begin position="111"/>
        <end position="130"/>
    </location>
</feature>
<dbReference type="InterPro" id="IPR047928">
    <property type="entry name" value="Perm_prefix_1"/>
</dbReference>
<keyword evidence="3" id="KW-1185">Reference proteome</keyword>
<keyword evidence="1" id="KW-0472">Membrane</keyword>
<proteinExistence type="predicted"/>
<dbReference type="EMBL" id="BMLW01000020">
    <property type="protein sequence ID" value="GGP16565.1"/>
    <property type="molecule type" value="Genomic_DNA"/>
</dbReference>
<name>A0ABQ2P2D8_9BACI</name>
<organism evidence="2 3">
    <name type="scientific">Oceanobacillus neutriphilus</name>
    <dbReference type="NCBI Taxonomy" id="531815"/>
    <lineage>
        <taxon>Bacteria</taxon>
        <taxon>Bacillati</taxon>
        <taxon>Bacillota</taxon>
        <taxon>Bacilli</taxon>
        <taxon>Bacillales</taxon>
        <taxon>Bacillaceae</taxon>
        <taxon>Oceanobacillus</taxon>
    </lineage>
</organism>
<evidence type="ECO:0000313" key="3">
    <source>
        <dbReference type="Proteomes" id="UP000641206"/>
    </source>
</evidence>
<feature type="transmembrane region" description="Helical" evidence="1">
    <location>
        <begin position="142"/>
        <end position="163"/>
    </location>
</feature>
<sequence>MKATINDYLSELAKYLNVLPKKDRDNIVAEIELHLNEKVNEIKEEGYSDNEAINKVLTDFKTPKSLSLEMMEEYDDKEIQNKPTFFVFFSAFCFAGFAQLAIPILRRELDAAFISLGLILIICGIITIPMKKNWRIIEIKTIKFFPKICLSLYFPVSLLFFWLKADQQNNLTLTWIYYLVAYWIVLLLYALLSKKISQKAEKAFYEF</sequence>
<evidence type="ECO:0008006" key="4">
    <source>
        <dbReference type="Google" id="ProtNLM"/>
    </source>
</evidence>
<dbReference type="Pfam" id="PF22564">
    <property type="entry name" value="HAAS"/>
    <property type="match status" value="1"/>
</dbReference>
<feature type="transmembrane region" description="Helical" evidence="1">
    <location>
        <begin position="85"/>
        <end position="105"/>
    </location>
</feature>
<dbReference type="Proteomes" id="UP000641206">
    <property type="component" value="Unassembled WGS sequence"/>
</dbReference>
<keyword evidence="1" id="KW-1133">Transmembrane helix</keyword>
<protein>
    <recommendedName>
        <fullName evidence="4">DUF1700 domain-containing protein</fullName>
    </recommendedName>
</protein>
<dbReference type="NCBIfam" id="NF038403">
    <property type="entry name" value="perm_prefix_1"/>
    <property type="match status" value="1"/>
</dbReference>
<evidence type="ECO:0000313" key="2">
    <source>
        <dbReference type="EMBL" id="GGP16565.1"/>
    </source>
</evidence>
<comment type="caution">
    <text evidence="2">The sequence shown here is derived from an EMBL/GenBank/DDBJ whole genome shotgun (WGS) entry which is preliminary data.</text>
</comment>
<evidence type="ECO:0000256" key="1">
    <source>
        <dbReference type="SAM" id="Phobius"/>
    </source>
</evidence>
<reference evidence="3" key="1">
    <citation type="journal article" date="2019" name="Int. J. Syst. Evol. Microbiol.">
        <title>The Global Catalogue of Microorganisms (GCM) 10K type strain sequencing project: providing services to taxonomists for standard genome sequencing and annotation.</title>
        <authorList>
            <consortium name="The Broad Institute Genomics Platform"/>
            <consortium name="The Broad Institute Genome Sequencing Center for Infectious Disease"/>
            <person name="Wu L."/>
            <person name="Ma J."/>
        </authorList>
    </citation>
    <scope>NUCLEOTIDE SEQUENCE [LARGE SCALE GENOMIC DNA]</scope>
    <source>
        <strain evidence="3">CGMCC 1.7693</strain>
    </source>
</reference>
<dbReference type="RefSeq" id="WP_188738117.1">
    <property type="nucleotide sequence ID" value="NZ_BMLW01000020.1"/>
</dbReference>
<feature type="transmembrane region" description="Helical" evidence="1">
    <location>
        <begin position="175"/>
        <end position="192"/>
    </location>
</feature>
<gene>
    <name evidence="2" type="ORF">GCM10011346_49040</name>
</gene>